<sequence>MKNLSSKFKKTKKNILNSNLLKISIFLFCVFFVFLLKNIYYKPNLGSFVGSGIDKSGNVYVLGAKDESHYKVTKINKKGIIEFEKTLESKIDNYLYNYRNITTDPQGNFFLIKEMRDYEEIVSELSLQNIVKESVVMFDAHGNLIKTLAELDFSETSNKHTSGYIRKTQIVDQKFSVINITDNVVSVNSRNLSSQEELKKETSFEYLSPLVFNENPGLWINDICVLSSGKVFYSTKDGDLFFNDNSGNSVNCKLLLNKNNSSVSGISIDQDDNIYFTDLFDGTFYKLDSKSMNLSAVYNLWSSVMGEIRIKDLRKITAVDRDDFYAPSKNFNKPFYVRFGSKEFVIDKIRYSMFSKDFLFTVLICVIFSALVLLAIEIIKRFSFSKIKILTRTTLMFLPPFISVMLFLVFIITNYLSKDYKNVFKNYQNMEVTIISENIDGDEIENISNNFDYSSQEYFNLKSKINTICEDLRNKIGDKSDYAVIYAINGNKIYSIVSSKYFPSNSESKERLKFTDPDMITLEFVLSDCLLEEHEMKNLKGVSEKLASGEKVCFYEFDDIYGKIVGCFAPIKNSEKKLVGFVGNYFDESVHLKDETNKIFIKFLSLIGIISLMVILYFYFAIKFLLSPLEKLREGINYFVKGNRKTKIKINSNDEIQDLSVAFNDMTENIENFTNDLVTVNKQYLRFIPKELLNLLDKESIMEVKLNDNKETYLPFVYITFNIDCAEFENSKEMHDILFGIISKLFINLFKIIEDNGGIVQNFSGLNATILFSGELINALNSVNQISEMKIDRRIKQNIRMILGCGSILLGVIGSEARCGVSAISDELLRLIEIDAHMQNLGIKNVATESFISKIPEDIKENCRLLGKCTDSKTNRDYNIYELIDSYGFRRKNMFMKTKKVFENAINEYYNKNFKNARKLFSDVIKIDEKDRVSIYYLNKCDIFINNNQNKNQYILDNFSKNLF</sequence>
<evidence type="ECO:0000256" key="8">
    <source>
        <dbReference type="SAM" id="Phobius"/>
    </source>
</evidence>
<dbReference type="CDD" id="cd06225">
    <property type="entry name" value="HAMP"/>
    <property type="match status" value="1"/>
</dbReference>
<organism evidence="10">
    <name type="scientific">Candidatus Improbicoccus pseudotrichonymphae</name>
    <dbReference type="NCBI Taxonomy" id="3033792"/>
    <lineage>
        <taxon>Bacteria</taxon>
        <taxon>Bacillati</taxon>
        <taxon>Bacillota</taxon>
        <taxon>Clostridia</taxon>
        <taxon>Candidatus Improbicoccus</taxon>
    </lineage>
</organism>
<feature type="transmembrane region" description="Helical" evidence="8">
    <location>
        <begin position="20"/>
        <end position="41"/>
    </location>
</feature>
<dbReference type="PANTHER" id="PTHR45528">
    <property type="entry name" value="SENSOR HISTIDINE KINASE CPXA"/>
    <property type="match status" value="1"/>
</dbReference>
<dbReference type="GO" id="GO:0005886">
    <property type="term" value="C:plasma membrane"/>
    <property type="evidence" value="ECO:0007669"/>
    <property type="project" value="TreeGrafter"/>
</dbReference>
<dbReference type="PROSITE" id="PS50885">
    <property type="entry name" value="HAMP"/>
    <property type="match status" value="1"/>
</dbReference>
<evidence type="ECO:0000256" key="3">
    <source>
        <dbReference type="ARBA" id="ARBA00012438"/>
    </source>
</evidence>
<reference evidence="10" key="1">
    <citation type="journal article" date="2023" name="ISME J.">
        <title>Emergence of putative energy parasites within Clostridia revealed by genome analysis of a novel endosymbiotic clade.</title>
        <authorList>
            <person name="Takahashi K."/>
            <person name="Kuwahara H."/>
            <person name="Horikawa Y."/>
            <person name="Izawa K."/>
            <person name="Kato D."/>
            <person name="Inagaki T."/>
            <person name="Yuki M."/>
            <person name="Ohkuma M."/>
            <person name="Hongoh Y."/>
        </authorList>
    </citation>
    <scope>NUCLEOTIDE SEQUENCE</scope>
    <source>
        <strain evidence="10">CfP3-15</strain>
    </source>
</reference>
<evidence type="ECO:0000256" key="6">
    <source>
        <dbReference type="ARBA" id="ARBA00022777"/>
    </source>
</evidence>
<feature type="transmembrane region" description="Helical" evidence="8">
    <location>
        <begin position="599"/>
        <end position="622"/>
    </location>
</feature>
<dbReference type="Gene3D" id="6.10.340.10">
    <property type="match status" value="1"/>
</dbReference>
<dbReference type="Proteomes" id="UP001337580">
    <property type="component" value="Chromosome"/>
</dbReference>
<evidence type="ECO:0000256" key="1">
    <source>
        <dbReference type="ARBA" id="ARBA00000085"/>
    </source>
</evidence>
<comment type="subcellular location">
    <subcellularLocation>
        <location evidence="2">Membrane</location>
        <topology evidence="2">Multi-pass membrane protein</topology>
    </subcellularLocation>
</comment>
<evidence type="ECO:0000256" key="7">
    <source>
        <dbReference type="ARBA" id="ARBA00023136"/>
    </source>
</evidence>
<keyword evidence="7 8" id="KW-0472">Membrane</keyword>
<dbReference type="SUPFAM" id="SSF158472">
    <property type="entry name" value="HAMP domain-like"/>
    <property type="match status" value="1"/>
</dbReference>
<evidence type="ECO:0000256" key="5">
    <source>
        <dbReference type="ARBA" id="ARBA00022679"/>
    </source>
</evidence>
<name>A0AA48HVT3_9FIRM</name>
<dbReference type="SMART" id="SM00304">
    <property type="entry name" value="HAMP"/>
    <property type="match status" value="1"/>
</dbReference>
<feature type="domain" description="HAMP" evidence="9">
    <location>
        <begin position="623"/>
        <end position="675"/>
    </location>
</feature>
<feature type="transmembrane region" description="Helical" evidence="8">
    <location>
        <begin position="358"/>
        <end position="376"/>
    </location>
</feature>
<evidence type="ECO:0000259" key="9">
    <source>
        <dbReference type="PROSITE" id="PS50885"/>
    </source>
</evidence>
<accession>A0AA48HVT3</accession>
<evidence type="ECO:0000313" key="10">
    <source>
        <dbReference type="EMBL" id="BED92298.1"/>
    </source>
</evidence>
<dbReference type="AlphaFoldDB" id="A0AA48HVT3"/>
<dbReference type="InterPro" id="IPR050398">
    <property type="entry name" value="HssS/ArlS-like"/>
</dbReference>
<comment type="catalytic activity">
    <reaction evidence="1">
        <text>ATP + protein L-histidine = ADP + protein N-phospho-L-histidine.</text>
        <dbReference type="EC" id="2.7.13.3"/>
    </reaction>
</comment>
<evidence type="ECO:0000256" key="4">
    <source>
        <dbReference type="ARBA" id="ARBA00022553"/>
    </source>
</evidence>
<gene>
    <name evidence="10" type="ORF">CfP315_0914</name>
</gene>
<dbReference type="GO" id="GO:0000155">
    <property type="term" value="F:phosphorelay sensor kinase activity"/>
    <property type="evidence" value="ECO:0007669"/>
    <property type="project" value="TreeGrafter"/>
</dbReference>
<proteinExistence type="predicted"/>
<dbReference type="KEGG" id="ips:CfP315_0914"/>
<keyword evidence="5" id="KW-0808">Transferase</keyword>
<dbReference type="EC" id="2.7.13.3" evidence="3"/>
<dbReference type="InterPro" id="IPR003660">
    <property type="entry name" value="HAMP_dom"/>
</dbReference>
<keyword evidence="4" id="KW-0597">Phosphoprotein</keyword>
<dbReference type="SUPFAM" id="SSF101898">
    <property type="entry name" value="NHL repeat"/>
    <property type="match status" value="1"/>
</dbReference>
<protein>
    <recommendedName>
        <fullName evidence="3">histidine kinase</fullName>
        <ecNumber evidence="3">2.7.13.3</ecNumber>
    </recommendedName>
</protein>
<dbReference type="PANTHER" id="PTHR45528:SF10">
    <property type="entry name" value="METHYL-ACCEPTING CHEMOTAXIS PROTEIN"/>
    <property type="match status" value="1"/>
</dbReference>
<evidence type="ECO:0000256" key="2">
    <source>
        <dbReference type="ARBA" id="ARBA00004141"/>
    </source>
</evidence>
<dbReference type="Pfam" id="PF00672">
    <property type="entry name" value="HAMP"/>
    <property type="match status" value="1"/>
</dbReference>
<feature type="transmembrane region" description="Helical" evidence="8">
    <location>
        <begin position="397"/>
        <end position="416"/>
    </location>
</feature>
<keyword evidence="6" id="KW-0418">Kinase</keyword>
<keyword evidence="8" id="KW-0812">Transmembrane</keyword>
<keyword evidence="8" id="KW-1133">Transmembrane helix</keyword>
<dbReference type="EMBL" id="AP027924">
    <property type="protein sequence ID" value="BED92298.1"/>
    <property type="molecule type" value="Genomic_DNA"/>
</dbReference>